<dbReference type="SMART" id="SM00278">
    <property type="entry name" value="HhH1"/>
    <property type="match status" value="2"/>
</dbReference>
<dbReference type="InterPro" id="IPR011114">
    <property type="entry name" value="RuvA_C"/>
</dbReference>
<keyword evidence="1 6" id="KW-0963">Cytoplasm</keyword>
<sequence length="204" mass="21529">MIAFVEGTLRDIGEDQVVLENHGIGYQIFTPVHEELLRKGIGSKICLYTYLNVREDALTLYGFLQPEVLTLFRQLINVNGVGPKYALAILTALSAETVILAIAQGDHKTLSKVSGIGPKTAQRIILDLKDKVSVSMVAEPAAPAGSSAVSPAPGSGVTAQAILALEALGYAQADAAAAVRQVMRPDASVQDLIKESLTLLSAGY</sequence>
<dbReference type="SUPFAM" id="SSF50249">
    <property type="entry name" value="Nucleic acid-binding proteins"/>
    <property type="match status" value="1"/>
</dbReference>
<accession>A0A926DUI0</accession>
<reference evidence="8" key="1">
    <citation type="submission" date="2020-08" db="EMBL/GenBank/DDBJ databases">
        <title>Genome public.</title>
        <authorList>
            <person name="Liu C."/>
            <person name="Sun Q."/>
        </authorList>
    </citation>
    <scope>NUCLEOTIDE SEQUENCE</scope>
    <source>
        <strain evidence="8">NSJ-32</strain>
    </source>
</reference>
<dbReference type="GO" id="GO:0005737">
    <property type="term" value="C:cytoplasm"/>
    <property type="evidence" value="ECO:0007669"/>
    <property type="project" value="UniProtKB-SubCell"/>
</dbReference>
<organism evidence="8 9">
    <name type="scientific">Bianquea renquensis</name>
    <dbReference type="NCBI Taxonomy" id="2763661"/>
    <lineage>
        <taxon>Bacteria</taxon>
        <taxon>Bacillati</taxon>
        <taxon>Bacillota</taxon>
        <taxon>Clostridia</taxon>
        <taxon>Eubacteriales</taxon>
        <taxon>Bianqueaceae</taxon>
        <taxon>Bianquea</taxon>
    </lineage>
</organism>
<keyword evidence="4 6" id="KW-0233">DNA recombination</keyword>
<dbReference type="GO" id="GO:0000400">
    <property type="term" value="F:four-way junction DNA binding"/>
    <property type="evidence" value="ECO:0007669"/>
    <property type="project" value="UniProtKB-UniRule"/>
</dbReference>
<dbReference type="SUPFAM" id="SSF47781">
    <property type="entry name" value="RuvA domain 2-like"/>
    <property type="match status" value="1"/>
</dbReference>
<comment type="caution">
    <text evidence="8">The sequence shown here is derived from an EMBL/GenBank/DDBJ whole genome shotgun (WGS) entry which is preliminary data.</text>
</comment>
<comment type="subcellular location">
    <subcellularLocation>
        <location evidence="6">Cytoplasm</location>
    </subcellularLocation>
</comment>
<dbReference type="InterPro" id="IPR003583">
    <property type="entry name" value="Hlx-hairpin-Hlx_DNA-bd_motif"/>
</dbReference>
<evidence type="ECO:0000313" key="9">
    <source>
        <dbReference type="Proteomes" id="UP000657006"/>
    </source>
</evidence>
<feature type="region of interest" description="Domain I" evidence="6">
    <location>
        <begin position="1"/>
        <end position="64"/>
    </location>
</feature>
<protein>
    <recommendedName>
        <fullName evidence="6">Holliday junction branch migration complex subunit RuvA</fullName>
    </recommendedName>
</protein>
<dbReference type="CDD" id="cd14332">
    <property type="entry name" value="UBA_RuvA_C"/>
    <property type="match status" value="1"/>
</dbReference>
<dbReference type="InterPro" id="IPR013849">
    <property type="entry name" value="DNA_helicase_Holl-junc_RuvA_I"/>
</dbReference>
<dbReference type="InterPro" id="IPR000085">
    <property type="entry name" value="RuvA"/>
</dbReference>
<keyword evidence="9" id="KW-1185">Reference proteome</keyword>
<dbReference type="GO" id="GO:0006310">
    <property type="term" value="P:DNA recombination"/>
    <property type="evidence" value="ECO:0007669"/>
    <property type="project" value="UniProtKB-UniRule"/>
</dbReference>
<evidence type="ECO:0000256" key="2">
    <source>
        <dbReference type="ARBA" id="ARBA00022763"/>
    </source>
</evidence>
<keyword evidence="5 6" id="KW-0234">DNA repair</keyword>
<dbReference type="GO" id="GO:0009379">
    <property type="term" value="C:Holliday junction helicase complex"/>
    <property type="evidence" value="ECO:0007669"/>
    <property type="project" value="InterPro"/>
</dbReference>
<proteinExistence type="inferred from homology"/>
<evidence type="ECO:0000256" key="4">
    <source>
        <dbReference type="ARBA" id="ARBA00023172"/>
    </source>
</evidence>
<dbReference type="GO" id="GO:0009378">
    <property type="term" value="F:four-way junction helicase activity"/>
    <property type="evidence" value="ECO:0007669"/>
    <property type="project" value="InterPro"/>
</dbReference>
<name>A0A926DUI0_9FIRM</name>
<dbReference type="Proteomes" id="UP000657006">
    <property type="component" value="Unassembled WGS sequence"/>
</dbReference>
<comment type="caution">
    <text evidence="6">Lacks conserved residue(s) required for the propagation of feature annotation.</text>
</comment>
<evidence type="ECO:0000256" key="3">
    <source>
        <dbReference type="ARBA" id="ARBA00023125"/>
    </source>
</evidence>
<dbReference type="InterPro" id="IPR012340">
    <property type="entry name" value="NA-bd_OB-fold"/>
</dbReference>
<dbReference type="NCBIfam" id="TIGR00084">
    <property type="entry name" value="ruvA"/>
    <property type="match status" value="1"/>
</dbReference>
<dbReference type="EMBL" id="JACRSQ010000015">
    <property type="protein sequence ID" value="MBC8544047.1"/>
    <property type="molecule type" value="Genomic_DNA"/>
</dbReference>
<dbReference type="AlphaFoldDB" id="A0A926DUI0"/>
<dbReference type="GO" id="GO:0006281">
    <property type="term" value="P:DNA repair"/>
    <property type="evidence" value="ECO:0007669"/>
    <property type="project" value="UniProtKB-UniRule"/>
</dbReference>
<dbReference type="HAMAP" id="MF_00031">
    <property type="entry name" value="DNA_HJ_migration_RuvA"/>
    <property type="match status" value="1"/>
</dbReference>
<feature type="region of interest" description="Domain III" evidence="6">
    <location>
        <begin position="155"/>
        <end position="204"/>
    </location>
</feature>
<comment type="similarity">
    <text evidence="6">Belongs to the RuvA family.</text>
</comment>
<evidence type="ECO:0000259" key="7">
    <source>
        <dbReference type="SMART" id="SM00278"/>
    </source>
</evidence>
<dbReference type="SUPFAM" id="SSF46929">
    <property type="entry name" value="DNA helicase RuvA subunit, C-terminal domain"/>
    <property type="match status" value="1"/>
</dbReference>
<dbReference type="InterPro" id="IPR010994">
    <property type="entry name" value="RuvA_2-like"/>
</dbReference>
<evidence type="ECO:0000256" key="1">
    <source>
        <dbReference type="ARBA" id="ARBA00022490"/>
    </source>
</evidence>
<dbReference type="Pfam" id="PF14520">
    <property type="entry name" value="HHH_5"/>
    <property type="match status" value="1"/>
</dbReference>
<dbReference type="Pfam" id="PF07499">
    <property type="entry name" value="RuvA_C"/>
    <property type="match status" value="1"/>
</dbReference>
<dbReference type="Gene3D" id="1.10.8.10">
    <property type="entry name" value="DNA helicase RuvA subunit, C-terminal domain"/>
    <property type="match status" value="1"/>
</dbReference>
<comment type="domain">
    <text evidence="6">Has three domains with a flexible linker between the domains II and III and assumes an 'L' shape. Domain III is highly mobile and contacts RuvB.</text>
</comment>
<dbReference type="Pfam" id="PF01330">
    <property type="entry name" value="RuvA_N"/>
    <property type="match status" value="1"/>
</dbReference>
<dbReference type="GO" id="GO:0005524">
    <property type="term" value="F:ATP binding"/>
    <property type="evidence" value="ECO:0007669"/>
    <property type="project" value="InterPro"/>
</dbReference>
<dbReference type="Gene3D" id="2.40.50.140">
    <property type="entry name" value="Nucleic acid-binding proteins"/>
    <property type="match status" value="1"/>
</dbReference>
<keyword evidence="2 6" id="KW-0227">DNA damage</keyword>
<evidence type="ECO:0000256" key="5">
    <source>
        <dbReference type="ARBA" id="ARBA00023204"/>
    </source>
</evidence>
<gene>
    <name evidence="6 8" type="primary">ruvA</name>
    <name evidence="8" type="ORF">H8730_10860</name>
</gene>
<evidence type="ECO:0000256" key="6">
    <source>
        <dbReference type="HAMAP-Rule" id="MF_00031"/>
    </source>
</evidence>
<feature type="domain" description="Helix-hairpin-helix DNA-binding motif class 1" evidence="7">
    <location>
        <begin position="108"/>
        <end position="127"/>
    </location>
</feature>
<dbReference type="RefSeq" id="WP_177715923.1">
    <property type="nucleotide sequence ID" value="NZ_JACRSQ010000015.1"/>
</dbReference>
<evidence type="ECO:0000313" key="8">
    <source>
        <dbReference type="EMBL" id="MBC8544047.1"/>
    </source>
</evidence>
<comment type="function">
    <text evidence="6">The RuvA-RuvB-RuvC complex processes Holliday junction (HJ) DNA during genetic recombination and DNA repair, while the RuvA-RuvB complex plays an important role in the rescue of blocked DNA replication forks via replication fork reversal (RFR). RuvA specifically binds to HJ cruciform DNA, conferring on it an open structure. The RuvB hexamer acts as an ATP-dependent pump, pulling dsDNA into and through the RuvAB complex. HJ branch migration allows RuvC to scan DNA until it finds its consensus sequence, where it cleaves and resolves the cruciform DNA.</text>
</comment>
<dbReference type="Gene3D" id="1.10.150.20">
    <property type="entry name" value="5' to 3' exonuclease, C-terminal subdomain"/>
    <property type="match status" value="1"/>
</dbReference>
<feature type="domain" description="Helix-hairpin-helix DNA-binding motif class 1" evidence="7">
    <location>
        <begin position="73"/>
        <end position="92"/>
    </location>
</feature>
<keyword evidence="3 6" id="KW-0238">DNA-binding</keyword>
<dbReference type="GO" id="GO:0048476">
    <property type="term" value="C:Holliday junction resolvase complex"/>
    <property type="evidence" value="ECO:0007669"/>
    <property type="project" value="UniProtKB-UniRule"/>
</dbReference>
<dbReference type="InterPro" id="IPR036267">
    <property type="entry name" value="RuvA_C_sf"/>
</dbReference>
<comment type="subunit">
    <text evidence="6">Homotetramer. Forms an RuvA(8)-RuvB(12)-Holliday junction (HJ) complex. HJ DNA is sandwiched between 2 RuvA tetramers; dsDNA enters through RuvA and exits via RuvB. An RuvB hexamer assembles on each DNA strand where it exits the tetramer. Each RuvB hexamer is contacted by two RuvA subunits (via domain III) on 2 adjacent RuvB subunits; this complex drives branch migration. In the full resolvosome a probable DNA-RuvA(4)-RuvB(12)-RuvC(2) complex forms which resolves the HJ.</text>
</comment>